<evidence type="ECO:0000313" key="1">
    <source>
        <dbReference type="EMBL" id="GIY84108.1"/>
    </source>
</evidence>
<name>A0AAV4WRF3_CAEEX</name>
<proteinExistence type="predicted"/>
<dbReference type="EMBL" id="BPLR01016470">
    <property type="protein sequence ID" value="GIY84108.1"/>
    <property type="molecule type" value="Genomic_DNA"/>
</dbReference>
<comment type="caution">
    <text evidence="1">The sequence shown here is derived from an EMBL/GenBank/DDBJ whole genome shotgun (WGS) entry which is preliminary data.</text>
</comment>
<dbReference type="AlphaFoldDB" id="A0AAV4WRF3"/>
<evidence type="ECO:0000313" key="2">
    <source>
        <dbReference type="Proteomes" id="UP001054945"/>
    </source>
</evidence>
<reference evidence="1 2" key="1">
    <citation type="submission" date="2021-06" db="EMBL/GenBank/DDBJ databases">
        <title>Caerostris extrusa draft genome.</title>
        <authorList>
            <person name="Kono N."/>
            <person name="Arakawa K."/>
        </authorList>
    </citation>
    <scope>NUCLEOTIDE SEQUENCE [LARGE SCALE GENOMIC DNA]</scope>
</reference>
<sequence>MLAVRNRPLCLFPFAYVALVIEPQWRQSSFCFAHLASYQIGLDKMGFVCFPLCWVMKFEMNIRILKELYLFWGMTDKSINVEWTSEKAELECH</sequence>
<protein>
    <submittedName>
        <fullName evidence="1">Uncharacterized protein</fullName>
    </submittedName>
</protein>
<gene>
    <name evidence="1" type="ORF">CEXT_227461</name>
</gene>
<dbReference type="Proteomes" id="UP001054945">
    <property type="component" value="Unassembled WGS sequence"/>
</dbReference>
<organism evidence="1 2">
    <name type="scientific">Caerostris extrusa</name>
    <name type="common">Bark spider</name>
    <name type="synonym">Caerostris bankana</name>
    <dbReference type="NCBI Taxonomy" id="172846"/>
    <lineage>
        <taxon>Eukaryota</taxon>
        <taxon>Metazoa</taxon>
        <taxon>Ecdysozoa</taxon>
        <taxon>Arthropoda</taxon>
        <taxon>Chelicerata</taxon>
        <taxon>Arachnida</taxon>
        <taxon>Araneae</taxon>
        <taxon>Araneomorphae</taxon>
        <taxon>Entelegynae</taxon>
        <taxon>Araneoidea</taxon>
        <taxon>Araneidae</taxon>
        <taxon>Caerostris</taxon>
    </lineage>
</organism>
<accession>A0AAV4WRF3</accession>
<keyword evidence="2" id="KW-1185">Reference proteome</keyword>